<protein>
    <submittedName>
        <fullName evidence="2">Uncharacterized protein</fullName>
    </submittedName>
</protein>
<sequence length="217" mass="25153">MKKRNVALDEHAIRAFAMRKVLTINELLNILICSIITVRRRLKEWRTYTSYNKNGRYYTLPSIPKFNKKGIWTYKDIFFSRYGTLKNTVIALATKSKKGLTHSELEEIIGMNPKCFMARFKEIPGLRKEKYKNQIVYFSADPDVYKVQKEKRFPPESSASQLPPDAMIIVILVELIQNPGISIEALSSRLHDQGYKIETNTIVIFLNTTIFQKKNGV</sequence>
<keyword evidence="1" id="KW-0812">Transmembrane</keyword>
<dbReference type="EMBL" id="LAZR01019604">
    <property type="protein sequence ID" value="KKL91931.1"/>
    <property type="molecule type" value="Genomic_DNA"/>
</dbReference>
<organism evidence="2">
    <name type="scientific">marine sediment metagenome</name>
    <dbReference type="NCBI Taxonomy" id="412755"/>
    <lineage>
        <taxon>unclassified sequences</taxon>
        <taxon>metagenomes</taxon>
        <taxon>ecological metagenomes</taxon>
    </lineage>
</organism>
<dbReference type="AlphaFoldDB" id="A0A0F9GN07"/>
<evidence type="ECO:0000256" key="1">
    <source>
        <dbReference type="SAM" id="Phobius"/>
    </source>
</evidence>
<reference evidence="2" key="1">
    <citation type="journal article" date="2015" name="Nature">
        <title>Complex archaea that bridge the gap between prokaryotes and eukaryotes.</title>
        <authorList>
            <person name="Spang A."/>
            <person name="Saw J.H."/>
            <person name="Jorgensen S.L."/>
            <person name="Zaremba-Niedzwiedzka K."/>
            <person name="Martijn J."/>
            <person name="Lind A.E."/>
            <person name="van Eijk R."/>
            <person name="Schleper C."/>
            <person name="Guy L."/>
            <person name="Ettema T.J."/>
        </authorList>
    </citation>
    <scope>NUCLEOTIDE SEQUENCE</scope>
</reference>
<keyword evidence="1" id="KW-0472">Membrane</keyword>
<comment type="caution">
    <text evidence="2">The sequence shown here is derived from an EMBL/GenBank/DDBJ whole genome shotgun (WGS) entry which is preliminary data.</text>
</comment>
<evidence type="ECO:0000313" key="2">
    <source>
        <dbReference type="EMBL" id="KKL91931.1"/>
    </source>
</evidence>
<gene>
    <name evidence="2" type="ORF">LCGC14_1889760</name>
</gene>
<name>A0A0F9GN07_9ZZZZ</name>
<feature type="transmembrane region" description="Helical" evidence="1">
    <location>
        <begin position="21"/>
        <end position="38"/>
    </location>
</feature>
<proteinExistence type="predicted"/>
<keyword evidence="1" id="KW-1133">Transmembrane helix</keyword>
<accession>A0A0F9GN07</accession>